<feature type="compositionally biased region" description="Low complexity" evidence="1">
    <location>
        <begin position="64"/>
        <end position="76"/>
    </location>
</feature>
<feature type="compositionally biased region" description="Basic and acidic residues" evidence="1">
    <location>
        <begin position="77"/>
        <end position="89"/>
    </location>
</feature>
<organism evidence="2 3">
    <name type="scientific">Plakobranchus ocellatus</name>
    <dbReference type="NCBI Taxonomy" id="259542"/>
    <lineage>
        <taxon>Eukaryota</taxon>
        <taxon>Metazoa</taxon>
        <taxon>Spiralia</taxon>
        <taxon>Lophotrochozoa</taxon>
        <taxon>Mollusca</taxon>
        <taxon>Gastropoda</taxon>
        <taxon>Heterobranchia</taxon>
        <taxon>Euthyneura</taxon>
        <taxon>Panpulmonata</taxon>
        <taxon>Sacoglossa</taxon>
        <taxon>Placobranchoidea</taxon>
        <taxon>Plakobranchidae</taxon>
        <taxon>Plakobranchus</taxon>
    </lineage>
</organism>
<keyword evidence="3" id="KW-1185">Reference proteome</keyword>
<protein>
    <submittedName>
        <fullName evidence="2">Uncharacterized protein</fullName>
    </submittedName>
</protein>
<name>A0AAV3YCU2_9GAST</name>
<evidence type="ECO:0000256" key="1">
    <source>
        <dbReference type="SAM" id="MobiDB-lite"/>
    </source>
</evidence>
<feature type="region of interest" description="Disordered" evidence="1">
    <location>
        <begin position="57"/>
        <end position="94"/>
    </location>
</feature>
<evidence type="ECO:0000313" key="3">
    <source>
        <dbReference type="Proteomes" id="UP000735302"/>
    </source>
</evidence>
<accession>A0AAV3YCU2</accession>
<dbReference type="AlphaFoldDB" id="A0AAV3YCU2"/>
<gene>
    <name evidence="2" type="ORF">PoB_000638900</name>
</gene>
<proteinExistence type="predicted"/>
<evidence type="ECO:0000313" key="2">
    <source>
        <dbReference type="EMBL" id="GFN79883.1"/>
    </source>
</evidence>
<comment type="caution">
    <text evidence="2">The sequence shown here is derived from an EMBL/GenBank/DDBJ whole genome shotgun (WGS) entry which is preliminary data.</text>
</comment>
<dbReference type="EMBL" id="BLXT01000744">
    <property type="protein sequence ID" value="GFN79883.1"/>
    <property type="molecule type" value="Genomic_DNA"/>
</dbReference>
<reference evidence="2 3" key="1">
    <citation type="journal article" date="2021" name="Elife">
        <title>Chloroplast acquisition without the gene transfer in kleptoplastic sea slugs, Plakobranchus ocellatus.</title>
        <authorList>
            <person name="Maeda T."/>
            <person name="Takahashi S."/>
            <person name="Yoshida T."/>
            <person name="Shimamura S."/>
            <person name="Takaki Y."/>
            <person name="Nagai Y."/>
            <person name="Toyoda A."/>
            <person name="Suzuki Y."/>
            <person name="Arimoto A."/>
            <person name="Ishii H."/>
            <person name="Satoh N."/>
            <person name="Nishiyama T."/>
            <person name="Hasebe M."/>
            <person name="Maruyama T."/>
            <person name="Minagawa J."/>
            <person name="Obokata J."/>
            <person name="Shigenobu S."/>
        </authorList>
    </citation>
    <scope>NUCLEOTIDE SEQUENCE [LARGE SCALE GENOMIC DNA]</scope>
</reference>
<dbReference type="Proteomes" id="UP000735302">
    <property type="component" value="Unassembled WGS sequence"/>
</dbReference>
<sequence>MATLLPALKLQRRNFESSKAEFYWRKSSDVTNFPTGNAQEMKKFMAIVISSKRRCSTQGDLRLSGPPSGQGASSGARTRDRRVPADLRADSQATVLPTPPDLQGCTAMFILFFDELDACLCTEPNHFNCTTDSVGILSVRGQSSNLPQSNSPLRGLKVRDLVLNVKKHIITINIEVKRLELTI</sequence>